<dbReference type="GO" id="GO:0032580">
    <property type="term" value="C:Golgi cisterna membrane"/>
    <property type="evidence" value="ECO:0007669"/>
    <property type="project" value="UniProtKB-SubCell"/>
</dbReference>
<dbReference type="GO" id="GO:0008417">
    <property type="term" value="F:fucosyltransferase activity"/>
    <property type="evidence" value="ECO:0007669"/>
    <property type="project" value="InterPro"/>
</dbReference>
<evidence type="ECO:0000256" key="4">
    <source>
        <dbReference type="ARBA" id="ARBA00022679"/>
    </source>
</evidence>
<dbReference type="PANTHER" id="PTHR11929">
    <property type="entry name" value="ALPHA- 1,3 -FUCOSYLTRANSFERASE"/>
    <property type="match status" value="1"/>
</dbReference>
<dbReference type="Pfam" id="PF00852">
    <property type="entry name" value="Glyco_transf_10"/>
    <property type="match status" value="1"/>
</dbReference>
<comment type="caution">
    <text evidence="7">The sequence shown here is derived from an EMBL/GenBank/DDBJ whole genome shotgun (WGS) entry which is preliminary data.</text>
</comment>
<comment type="pathway">
    <text evidence="1">Protein modification; protein glycosylation.</text>
</comment>
<reference evidence="7 8" key="2">
    <citation type="submission" date="2020-07" db="EMBL/GenBank/DDBJ databases">
        <title>Genome assembly of wild tea tree DASZ reveals pedigree and selection history of tea varieties.</title>
        <authorList>
            <person name="Zhang W."/>
        </authorList>
    </citation>
    <scope>NUCLEOTIDE SEQUENCE [LARGE SCALE GENOMIC DNA]</scope>
    <source>
        <strain evidence="8">cv. G240</strain>
        <tissue evidence="7">Leaf</tissue>
    </source>
</reference>
<feature type="domain" description="Fucosyltransferase C-terminal" evidence="6">
    <location>
        <begin position="35"/>
        <end position="124"/>
    </location>
</feature>
<comment type="subcellular location">
    <subcellularLocation>
        <location evidence="5">Golgi apparatus</location>
        <location evidence="5">Golgi stack membrane</location>
        <topology evidence="5">Single-pass type II membrane protein</topology>
    </subcellularLocation>
</comment>
<accession>A0A7J7HRP7</accession>
<dbReference type="PANTHER" id="PTHR11929:SF220">
    <property type="entry name" value="FUCOSYLTRANSFERASE"/>
    <property type="match status" value="1"/>
</dbReference>
<dbReference type="UniPathway" id="UPA00378"/>
<keyword evidence="3 5" id="KW-0328">Glycosyltransferase</keyword>
<keyword evidence="8" id="KW-1185">Reference proteome</keyword>
<name>A0A7J7HRP7_CAMSI</name>
<dbReference type="Proteomes" id="UP000593564">
    <property type="component" value="Unassembled WGS sequence"/>
</dbReference>
<organism evidence="7 8">
    <name type="scientific">Camellia sinensis</name>
    <name type="common">Tea plant</name>
    <name type="synonym">Thea sinensis</name>
    <dbReference type="NCBI Taxonomy" id="4442"/>
    <lineage>
        <taxon>Eukaryota</taxon>
        <taxon>Viridiplantae</taxon>
        <taxon>Streptophyta</taxon>
        <taxon>Embryophyta</taxon>
        <taxon>Tracheophyta</taxon>
        <taxon>Spermatophyta</taxon>
        <taxon>Magnoliopsida</taxon>
        <taxon>eudicotyledons</taxon>
        <taxon>Gunneridae</taxon>
        <taxon>Pentapetalae</taxon>
        <taxon>asterids</taxon>
        <taxon>Ericales</taxon>
        <taxon>Theaceae</taxon>
        <taxon>Camellia</taxon>
    </lineage>
</organism>
<dbReference type="AlphaFoldDB" id="A0A7J7HRP7"/>
<reference evidence="8" key="1">
    <citation type="journal article" date="2020" name="Nat. Commun.">
        <title>Genome assembly of wild tea tree DASZ reveals pedigree and selection history of tea varieties.</title>
        <authorList>
            <person name="Zhang W."/>
            <person name="Zhang Y."/>
            <person name="Qiu H."/>
            <person name="Guo Y."/>
            <person name="Wan H."/>
            <person name="Zhang X."/>
            <person name="Scossa F."/>
            <person name="Alseekh S."/>
            <person name="Zhang Q."/>
            <person name="Wang P."/>
            <person name="Xu L."/>
            <person name="Schmidt M.H."/>
            <person name="Jia X."/>
            <person name="Li D."/>
            <person name="Zhu A."/>
            <person name="Guo F."/>
            <person name="Chen W."/>
            <person name="Ni D."/>
            <person name="Usadel B."/>
            <person name="Fernie A.R."/>
            <person name="Wen W."/>
        </authorList>
    </citation>
    <scope>NUCLEOTIDE SEQUENCE [LARGE SCALE GENOMIC DNA]</scope>
    <source>
        <strain evidence="8">cv. G240</strain>
    </source>
</reference>
<keyword evidence="5" id="KW-0333">Golgi apparatus</keyword>
<keyword evidence="4 5" id="KW-0808">Transferase</keyword>
<dbReference type="InterPro" id="IPR055270">
    <property type="entry name" value="Glyco_tran_10_C"/>
</dbReference>
<gene>
    <name evidence="7" type="ORF">HYC85_007544</name>
</gene>
<evidence type="ECO:0000256" key="5">
    <source>
        <dbReference type="RuleBase" id="RU003832"/>
    </source>
</evidence>
<sequence>MGKTSSLVSFFQKLPDVFRRSSYRVKLKTAKLKTDRGSVPVVVGAPNIQDFAPSPSSFLHIRELEDANSVAKTMKYLAKNPDAYNQSVRWKFEGPSNSFKALIDLAAVHSSCRLCIYLATMNREKEKQGPGFQKRPYKCTRGLETVYHVYVRERGRFMMESILLR</sequence>
<dbReference type="EC" id="2.4.1.-" evidence="5"/>
<dbReference type="InterPro" id="IPR001503">
    <property type="entry name" value="Glyco_trans_10"/>
</dbReference>
<protein>
    <recommendedName>
        <fullName evidence="5">Fucosyltransferase</fullName>
        <ecNumber evidence="5">2.4.1.-</ecNumber>
    </recommendedName>
</protein>
<keyword evidence="5" id="KW-0812">Transmembrane</keyword>
<evidence type="ECO:0000256" key="2">
    <source>
        <dbReference type="ARBA" id="ARBA00008919"/>
    </source>
</evidence>
<proteinExistence type="inferred from homology"/>
<dbReference type="InterPro" id="IPR038577">
    <property type="entry name" value="GT10-like_C_sf"/>
</dbReference>
<comment type="similarity">
    <text evidence="2 5">Belongs to the glycosyltransferase 10 family.</text>
</comment>
<dbReference type="Gene3D" id="3.40.50.11660">
    <property type="entry name" value="Glycosyl transferase family 10, C-terminal domain"/>
    <property type="match status" value="1"/>
</dbReference>
<evidence type="ECO:0000259" key="6">
    <source>
        <dbReference type="Pfam" id="PF00852"/>
    </source>
</evidence>
<evidence type="ECO:0000313" key="7">
    <source>
        <dbReference type="EMBL" id="KAF5954688.1"/>
    </source>
</evidence>
<evidence type="ECO:0000256" key="3">
    <source>
        <dbReference type="ARBA" id="ARBA00022676"/>
    </source>
</evidence>
<evidence type="ECO:0000256" key="1">
    <source>
        <dbReference type="ARBA" id="ARBA00004922"/>
    </source>
</evidence>
<evidence type="ECO:0000313" key="8">
    <source>
        <dbReference type="Proteomes" id="UP000593564"/>
    </source>
</evidence>
<keyword evidence="5" id="KW-0472">Membrane</keyword>
<dbReference type="EMBL" id="JACBKZ010000003">
    <property type="protein sequence ID" value="KAF5954688.1"/>
    <property type="molecule type" value="Genomic_DNA"/>
</dbReference>
<dbReference type="SUPFAM" id="SSF53756">
    <property type="entry name" value="UDP-Glycosyltransferase/glycogen phosphorylase"/>
    <property type="match status" value="1"/>
</dbReference>